<dbReference type="InterPro" id="IPR023572">
    <property type="entry name" value="Archease_dom"/>
</dbReference>
<dbReference type="Proteomes" id="UP000077469">
    <property type="component" value="Chromosome"/>
</dbReference>
<dbReference type="PATRIC" id="fig|1123384.7.peg.535"/>
<dbReference type="RefSeq" id="WP_031503841.1">
    <property type="nucleotide sequence ID" value="NC_022795.1"/>
</dbReference>
<feature type="domain" description="Archease" evidence="5">
    <location>
        <begin position="2"/>
        <end position="124"/>
    </location>
</feature>
<name>A0A0X1KPQ7_9THEM</name>
<proteinExistence type="inferred from homology"/>
<keyword evidence="4" id="KW-0106">Calcium</keyword>
<dbReference type="GO" id="GO:0046872">
    <property type="term" value="F:metal ion binding"/>
    <property type="evidence" value="ECO:0007669"/>
    <property type="project" value="UniProtKB-KW"/>
</dbReference>
<dbReference type="Gene3D" id="3.55.10.10">
    <property type="entry name" value="Archease domain"/>
    <property type="match status" value="1"/>
</dbReference>
<dbReference type="SUPFAM" id="SSF69819">
    <property type="entry name" value="MTH1598-like"/>
    <property type="match status" value="1"/>
</dbReference>
<evidence type="ECO:0000256" key="4">
    <source>
        <dbReference type="ARBA" id="ARBA00022837"/>
    </source>
</evidence>
<dbReference type="GO" id="GO:0008033">
    <property type="term" value="P:tRNA processing"/>
    <property type="evidence" value="ECO:0007669"/>
    <property type="project" value="UniProtKB-KW"/>
</dbReference>
<dbReference type="OrthoDB" id="46995at2"/>
<comment type="similarity">
    <text evidence="1">Belongs to the archease family.</text>
</comment>
<dbReference type="PaxDb" id="1123384-AJ81_02715"/>
<dbReference type="InterPro" id="IPR036820">
    <property type="entry name" value="Archease_dom_sf"/>
</dbReference>
<organism evidence="6 7">
    <name type="scientific">Pseudothermotoga hypogea DSM 11164 = NBRC 106472</name>
    <dbReference type="NCBI Taxonomy" id="1123384"/>
    <lineage>
        <taxon>Bacteria</taxon>
        <taxon>Thermotogati</taxon>
        <taxon>Thermotogota</taxon>
        <taxon>Thermotogae</taxon>
        <taxon>Thermotogales</taxon>
        <taxon>Thermotogaceae</taxon>
        <taxon>Pseudothermotoga</taxon>
    </lineage>
</organism>
<dbReference type="KEGG" id="phy:AJ81_02715"/>
<gene>
    <name evidence="6" type="ORF">AJ81_02715</name>
</gene>
<dbReference type="STRING" id="1123384.AJ81_02715"/>
<evidence type="ECO:0000313" key="6">
    <source>
        <dbReference type="EMBL" id="AJC73295.1"/>
    </source>
</evidence>
<protein>
    <recommendedName>
        <fullName evidence="5">Archease domain-containing protein</fullName>
    </recommendedName>
</protein>
<dbReference type="Pfam" id="PF01951">
    <property type="entry name" value="Archease"/>
    <property type="match status" value="1"/>
</dbReference>
<dbReference type="EMBL" id="CP007141">
    <property type="protein sequence ID" value="AJC73295.1"/>
    <property type="molecule type" value="Genomic_DNA"/>
</dbReference>
<dbReference type="AlphaFoldDB" id="A0A0X1KPQ7"/>
<evidence type="ECO:0000259" key="5">
    <source>
        <dbReference type="Pfam" id="PF01951"/>
    </source>
</evidence>
<reference evidence="6 7" key="1">
    <citation type="submission" date="2014-01" db="EMBL/GenBank/DDBJ databases">
        <title>Genome sequencing of Thermotog hypogea.</title>
        <authorList>
            <person name="Zhang X."/>
            <person name="Alvare G."/>
            <person name="Fristensky B."/>
            <person name="Chen L."/>
            <person name="Suen T."/>
            <person name="Chen Q."/>
            <person name="Ma K."/>
        </authorList>
    </citation>
    <scope>NUCLEOTIDE SEQUENCE [LARGE SCALE GENOMIC DNA]</scope>
    <source>
        <strain evidence="6 7">DSM 11164</strain>
    </source>
</reference>
<evidence type="ECO:0000256" key="3">
    <source>
        <dbReference type="ARBA" id="ARBA00022723"/>
    </source>
</evidence>
<keyword evidence="2" id="KW-0819">tRNA processing</keyword>
<evidence type="ECO:0000256" key="1">
    <source>
        <dbReference type="ARBA" id="ARBA00007963"/>
    </source>
</evidence>
<keyword evidence="7" id="KW-1185">Reference proteome</keyword>
<evidence type="ECO:0000256" key="2">
    <source>
        <dbReference type="ARBA" id="ARBA00022694"/>
    </source>
</evidence>
<sequence>MYRQLNHTADVRYEIVCDSEEEVFKELVRIFKDHYSVRLKEQETKLEYDLSKNLEDAVFDIVNDWIYLIESRKLFPYDCHIQNDKLVCTFREFEEIEGTELKALTYHGLGVERSDKIVLRVVFDT</sequence>
<keyword evidence="3" id="KW-0479">Metal-binding</keyword>
<evidence type="ECO:0000313" key="7">
    <source>
        <dbReference type="Proteomes" id="UP000077469"/>
    </source>
</evidence>
<accession>A0A0X1KPQ7</accession>